<organism evidence="1 2">
    <name type="scientific">Streptomyces hawaiiensis</name>
    <dbReference type="NCBI Taxonomy" id="67305"/>
    <lineage>
        <taxon>Bacteria</taxon>
        <taxon>Bacillati</taxon>
        <taxon>Actinomycetota</taxon>
        <taxon>Actinomycetes</taxon>
        <taxon>Kitasatosporales</taxon>
        <taxon>Streptomycetaceae</taxon>
        <taxon>Streptomyces</taxon>
    </lineage>
</organism>
<dbReference type="RefSeq" id="WP_175436808.1">
    <property type="nucleotide sequence ID" value="NZ_CP021978.1"/>
</dbReference>
<dbReference type="Proteomes" id="UP000495940">
    <property type="component" value="Chromosome"/>
</dbReference>
<sequence length="292" mass="31664">MADKTAGMHELWPKLLEVVRNRRRFAWILLGQNANVLSYDGTTLTLSWNNQGAYDNFISSGSRGVLEDALAELLNPPPAIELVVQGKTPPSLAHSVPEGQAAQVHVSVAVTTADPSPQPGESAASTLQLVLAQTAFLMYEQGNSRAAALLSDVEDVELVPGNRFGDWEDAVLIVPPYLVPRFTEEVTAAIQPVFEHVAGRHGLDIGGITAAPALPEIDGHWRQILQERLTAGTASNQASRARAKRTAPTLNRDGFVFDSREEVLVYEALKRAQAELPQDSTISIFPVVVRSF</sequence>
<protein>
    <submittedName>
        <fullName evidence="1">Uncharacterized protein</fullName>
    </submittedName>
</protein>
<accession>A0A6G5RQA8</accession>
<evidence type="ECO:0000313" key="1">
    <source>
        <dbReference type="EMBL" id="QCD60348.1"/>
    </source>
</evidence>
<proteinExistence type="predicted"/>
<dbReference type="AlphaFoldDB" id="A0A6G5RQA8"/>
<gene>
    <name evidence="1" type="ORF">CEB94_40830</name>
</gene>
<evidence type="ECO:0000313" key="2">
    <source>
        <dbReference type="Proteomes" id="UP000495940"/>
    </source>
</evidence>
<reference evidence="1 2" key="1">
    <citation type="submission" date="2017-06" db="EMBL/GenBank/DDBJ databases">
        <title>Complete Genome Sequence of Streptomyces hawaiiensis NRRL 15010 and insights into acyldepsipeptides biosynthesis.</title>
        <authorList>
            <person name="Mariita R.M."/>
            <person name="Sello J.K."/>
        </authorList>
    </citation>
    <scope>NUCLEOTIDE SEQUENCE [LARGE SCALE GENOMIC DNA]</scope>
    <source>
        <strain evidence="1 2">ATCC 12236</strain>
    </source>
</reference>
<dbReference type="KEGG" id="shaw:CEB94_40830"/>
<name>A0A6G5RQA8_9ACTN</name>
<keyword evidence="2" id="KW-1185">Reference proteome</keyword>
<dbReference type="EMBL" id="CP021978">
    <property type="protein sequence ID" value="QCD60348.1"/>
    <property type="molecule type" value="Genomic_DNA"/>
</dbReference>